<dbReference type="Proteomes" id="UP000366872">
    <property type="component" value="Unassembled WGS sequence"/>
</dbReference>
<organism evidence="1 2">
    <name type="scientific">Pontiella desulfatans</name>
    <dbReference type="NCBI Taxonomy" id="2750659"/>
    <lineage>
        <taxon>Bacteria</taxon>
        <taxon>Pseudomonadati</taxon>
        <taxon>Kiritimatiellota</taxon>
        <taxon>Kiritimatiellia</taxon>
        <taxon>Kiritimatiellales</taxon>
        <taxon>Pontiellaceae</taxon>
        <taxon>Pontiella</taxon>
    </lineage>
</organism>
<name>A0A6C2TXJ4_PONDE</name>
<evidence type="ECO:0000313" key="2">
    <source>
        <dbReference type="Proteomes" id="UP000366872"/>
    </source>
</evidence>
<dbReference type="EMBL" id="CAAHFG010000001">
    <property type="protein sequence ID" value="VGO12428.1"/>
    <property type="molecule type" value="Genomic_DNA"/>
</dbReference>
<gene>
    <name evidence="1" type="ORF">PDESU_00980</name>
</gene>
<evidence type="ECO:0000313" key="1">
    <source>
        <dbReference type="EMBL" id="VGO12428.1"/>
    </source>
</evidence>
<sequence length="239" mass="26415">MFKLLAIHLALCVGVGAAQQLDSFKKAAPRSSLDILIEDFESSRFFPWKTQGRAFGTEPVSNETRGKKNVTGFMGCQFASSHHDGDAGEGSLTSRSFTVQRDYIQFLIGGGNQRGKTCMNLMIDGRPVRSAVGMGDSGKLTWMQWNVSELKGRTATIQILDTATNAWGFVQVDHIVQSDLSFDAVIMLNKRYLNLPVKTGAPKKRMELVVDGLVVHEFLIELAETETPDFYAFLDLSEV</sequence>
<proteinExistence type="predicted"/>
<dbReference type="RefSeq" id="WP_136078094.1">
    <property type="nucleotide sequence ID" value="NZ_CAAHFG010000001.1"/>
</dbReference>
<dbReference type="AlphaFoldDB" id="A0A6C2TXJ4"/>
<accession>A0A6C2TXJ4</accession>
<protein>
    <submittedName>
        <fullName evidence="1">Uncharacterized protein</fullName>
    </submittedName>
</protein>
<reference evidence="1 2" key="1">
    <citation type="submission" date="2019-04" db="EMBL/GenBank/DDBJ databases">
        <authorList>
            <person name="Van Vliet M D."/>
        </authorList>
    </citation>
    <scope>NUCLEOTIDE SEQUENCE [LARGE SCALE GENOMIC DNA]</scope>
    <source>
        <strain evidence="1 2">F1</strain>
    </source>
</reference>
<keyword evidence="2" id="KW-1185">Reference proteome</keyword>